<dbReference type="InterPro" id="IPR013922">
    <property type="entry name" value="Cyclin_PHO80-like"/>
</dbReference>
<organism evidence="3 4">
    <name type="scientific">Lachancea mirantina</name>
    <dbReference type="NCBI Taxonomy" id="1230905"/>
    <lineage>
        <taxon>Eukaryota</taxon>
        <taxon>Fungi</taxon>
        <taxon>Dikarya</taxon>
        <taxon>Ascomycota</taxon>
        <taxon>Saccharomycotina</taxon>
        <taxon>Saccharomycetes</taxon>
        <taxon>Saccharomycetales</taxon>
        <taxon>Saccharomycetaceae</taxon>
        <taxon>Lachancea</taxon>
    </lineage>
</organism>
<dbReference type="SUPFAM" id="SSF47954">
    <property type="entry name" value="Cyclin-like"/>
    <property type="match status" value="1"/>
</dbReference>
<dbReference type="Proteomes" id="UP000191024">
    <property type="component" value="Chromosome C"/>
</dbReference>
<accession>A0A1G4J4X7</accession>
<proteinExistence type="predicted"/>
<reference evidence="4" key="1">
    <citation type="submission" date="2016-03" db="EMBL/GenBank/DDBJ databases">
        <authorList>
            <person name="Devillers H."/>
        </authorList>
    </citation>
    <scope>NUCLEOTIDE SEQUENCE [LARGE SCALE GENOMIC DNA]</scope>
</reference>
<feature type="compositionally biased region" description="Polar residues" evidence="1">
    <location>
        <begin position="21"/>
        <end position="30"/>
    </location>
</feature>
<dbReference type="Gene3D" id="1.10.472.10">
    <property type="entry name" value="Cyclin-like"/>
    <property type="match status" value="1"/>
</dbReference>
<dbReference type="PANTHER" id="PTHR15615">
    <property type="match status" value="1"/>
</dbReference>
<name>A0A1G4J4X7_9SACH</name>
<keyword evidence="4" id="KW-1185">Reference proteome</keyword>
<dbReference type="InterPro" id="IPR006671">
    <property type="entry name" value="Cyclin_N"/>
</dbReference>
<protein>
    <submittedName>
        <fullName evidence="3">LAMI_0C08944g1_1</fullName>
    </submittedName>
</protein>
<dbReference type="STRING" id="1230905.A0A1G4J4X7"/>
<evidence type="ECO:0000313" key="3">
    <source>
        <dbReference type="EMBL" id="SCU84804.1"/>
    </source>
</evidence>
<gene>
    <name evidence="3" type="ORF">LAMI_0C08944G</name>
</gene>
<dbReference type="InterPro" id="IPR036915">
    <property type="entry name" value="Cyclin-like_sf"/>
</dbReference>
<feature type="domain" description="Cyclin N-terminal" evidence="2">
    <location>
        <begin position="75"/>
        <end position="177"/>
    </location>
</feature>
<evidence type="ECO:0000256" key="1">
    <source>
        <dbReference type="SAM" id="MobiDB-lite"/>
    </source>
</evidence>
<dbReference type="EMBL" id="LT598466">
    <property type="protein sequence ID" value="SCU84804.1"/>
    <property type="molecule type" value="Genomic_DNA"/>
</dbReference>
<feature type="region of interest" description="Disordered" evidence="1">
    <location>
        <begin position="21"/>
        <end position="44"/>
    </location>
</feature>
<dbReference type="GO" id="GO:0005634">
    <property type="term" value="C:nucleus"/>
    <property type="evidence" value="ECO:0007669"/>
    <property type="project" value="TreeGrafter"/>
</dbReference>
<dbReference type="OrthoDB" id="286814at2759"/>
<dbReference type="PANTHER" id="PTHR15615:SF36">
    <property type="entry name" value="PHO85 CYCLIN-5"/>
    <property type="match status" value="1"/>
</dbReference>
<dbReference type="GO" id="GO:0016538">
    <property type="term" value="F:cyclin-dependent protein serine/threonine kinase regulator activity"/>
    <property type="evidence" value="ECO:0007669"/>
    <property type="project" value="TreeGrafter"/>
</dbReference>
<evidence type="ECO:0000313" key="4">
    <source>
        <dbReference type="Proteomes" id="UP000191024"/>
    </source>
</evidence>
<evidence type="ECO:0000259" key="2">
    <source>
        <dbReference type="Pfam" id="PF00134"/>
    </source>
</evidence>
<sequence>MSQVTPVEKIRVTELVNNNFHLHTPSTPQSDALGVSRPKRSPVYSPSVEQQKLVSVIATLLSALTSNFSNHKINNSKQHVAAFLTTVLKRSRCSKAVTILATFYFHKLYSSKLHSVVDLPEFSRCSRRIFLSCLILAHKYLNDRSFSMETWHCVSGLPSRDISSMERWCLNKLEYELFVTGEALLEWQNTVLHFGKVTPASNKRLRDEVDECEDAWMPAKRLASAVVH</sequence>
<dbReference type="Pfam" id="PF00134">
    <property type="entry name" value="Cyclin_N"/>
    <property type="match status" value="1"/>
</dbReference>
<dbReference type="GO" id="GO:0019901">
    <property type="term" value="F:protein kinase binding"/>
    <property type="evidence" value="ECO:0007669"/>
    <property type="project" value="InterPro"/>
</dbReference>
<dbReference type="GO" id="GO:0000307">
    <property type="term" value="C:cyclin-dependent protein kinase holoenzyme complex"/>
    <property type="evidence" value="ECO:0007669"/>
    <property type="project" value="UniProtKB-ARBA"/>
</dbReference>
<dbReference type="AlphaFoldDB" id="A0A1G4J4X7"/>
<dbReference type="CDD" id="cd20557">
    <property type="entry name" value="CYCLIN_ScPCL1-like"/>
    <property type="match status" value="1"/>
</dbReference>